<dbReference type="AlphaFoldDB" id="A0A174ZZ44"/>
<protein>
    <submittedName>
        <fullName evidence="1">Uncharacterized protein</fullName>
    </submittedName>
</protein>
<dbReference type="EMBL" id="CZBV01000020">
    <property type="protein sequence ID" value="CUQ92625.1"/>
    <property type="molecule type" value="Genomic_DNA"/>
</dbReference>
<accession>A0A174ZZ44</accession>
<gene>
    <name evidence="1" type="ORF">ERS852492_03140</name>
</gene>
<sequence>MAISGVGQSYYQNNVTTMKSTKNVNSTEEFALEKNKRNAGIVGSGRNGIIQKGIL</sequence>
<name>A0A174ZZ44_9FIRM</name>
<dbReference type="Proteomes" id="UP000095780">
    <property type="component" value="Unassembled WGS sequence"/>
</dbReference>
<proteinExistence type="predicted"/>
<reference evidence="1 2" key="1">
    <citation type="submission" date="2015-09" db="EMBL/GenBank/DDBJ databases">
        <authorList>
            <consortium name="Pathogen Informatics"/>
        </authorList>
    </citation>
    <scope>NUCLEOTIDE SEQUENCE [LARGE SCALE GENOMIC DNA]</scope>
    <source>
        <strain evidence="1 2">2789STDY5834878</strain>
    </source>
</reference>
<evidence type="ECO:0000313" key="2">
    <source>
        <dbReference type="Proteomes" id="UP000095780"/>
    </source>
</evidence>
<organism evidence="1 2">
    <name type="scientific">Lachnospira eligens</name>
    <dbReference type="NCBI Taxonomy" id="39485"/>
    <lineage>
        <taxon>Bacteria</taxon>
        <taxon>Bacillati</taxon>
        <taxon>Bacillota</taxon>
        <taxon>Clostridia</taxon>
        <taxon>Lachnospirales</taxon>
        <taxon>Lachnospiraceae</taxon>
        <taxon>Lachnospira</taxon>
    </lineage>
</organism>
<evidence type="ECO:0000313" key="1">
    <source>
        <dbReference type="EMBL" id="CUQ92625.1"/>
    </source>
</evidence>